<dbReference type="EMBL" id="BAAAEW010000047">
    <property type="protein sequence ID" value="GAA0768562.1"/>
    <property type="molecule type" value="Genomic_DNA"/>
</dbReference>
<dbReference type="InterPro" id="IPR036259">
    <property type="entry name" value="MFS_trans_sf"/>
</dbReference>
<feature type="transmembrane region" description="Helical" evidence="9">
    <location>
        <begin position="456"/>
        <end position="476"/>
    </location>
</feature>
<feature type="transmembrane region" description="Helical" evidence="9">
    <location>
        <begin position="282"/>
        <end position="299"/>
    </location>
</feature>
<dbReference type="InterPro" id="IPR005279">
    <property type="entry name" value="Dipep/tripep_permease"/>
</dbReference>
<evidence type="ECO:0000256" key="1">
    <source>
        <dbReference type="ARBA" id="ARBA00004651"/>
    </source>
</evidence>
<feature type="transmembrane region" description="Helical" evidence="9">
    <location>
        <begin position="95"/>
        <end position="120"/>
    </location>
</feature>
<evidence type="ECO:0000256" key="2">
    <source>
        <dbReference type="ARBA" id="ARBA00022448"/>
    </source>
</evidence>
<dbReference type="InterPro" id="IPR018456">
    <property type="entry name" value="PTR2_symporter_CS"/>
</dbReference>
<evidence type="ECO:0000256" key="9">
    <source>
        <dbReference type="SAM" id="Phobius"/>
    </source>
</evidence>
<dbReference type="InterPro" id="IPR050171">
    <property type="entry name" value="MFS_Transporters"/>
</dbReference>
<proteinExistence type="inferred from homology"/>
<evidence type="ECO:0000313" key="10">
    <source>
        <dbReference type="EMBL" id="GAA0768562.1"/>
    </source>
</evidence>
<keyword evidence="4 8" id="KW-0812">Transmembrane</keyword>
<comment type="caution">
    <text evidence="10">The sequence shown here is derived from an EMBL/GenBank/DDBJ whole genome shotgun (WGS) entry which is preliminary data.</text>
</comment>
<comment type="similarity">
    <text evidence="8">Belongs to the major facilitator superfamily. Proton-dependent oligopeptide transporter (POT/PTR) (TC 2.A.17) family.</text>
</comment>
<organism evidence="10 11">
    <name type="scientific">Ideonella azotifigens</name>
    <dbReference type="NCBI Taxonomy" id="513160"/>
    <lineage>
        <taxon>Bacteria</taxon>
        <taxon>Pseudomonadati</taxon>
        <taxon>Pseudomonadota</taxon>
        <taxon>Betaproteobacteria</taxon>
        <taxon>Burkholderiales</taxon>
        <taxon>Sphaerotilaceae</taxon>
        <taxon>Ideonella</taxon>
    </lineage>
</organism>
<evidence type="ECO:0000313" key="11">
    <source>
        <dbReference type="Proteomes" id="UP001500279"/>
    </source>
</evidence>
<feature type="transmembrane region" description="Helical" evidence="9">
    <location>
        <begin position="141"/>
        <end position="165"/>
    </location>
</feature>
<feature type="transmembrane region" description="Helical" evidence="9">
    <location>
        <begin position="425"/>
        <end position="444"/>
    </location>
</feature>
<evidence type="ECO:0000256" key="3">
    <source>
        <dbReference type="ARBA" id="ARBA00022475"/>
    </source>
</evidence>
<dbReference type="RefSeq" id="WP_231010181.1">
    <property type="nucleotide sequence ID" value="NZ_BAAAEW010000047.1"/>
</dbReference>
<evidence type="ECO:0000256" key="8">
    <source>
        <dbReference type="RuleBase" id="RU003755"/>
    </source>
</evidence>
<dbReference type="PROSITE" id="PS01023">
    <property type="entry name" value="PTR2_2"/>
    <property type="match status" value="1"/>
</dbReference>
<dbReference type="CDD" id="cd17346">
    <property type="entry name" value="MFS_DtpA_like"/>
    <property type="match status" value="1"/>
</dbReference>
<feature type="transmembrane region" description="Helical" evidence="9">
    <location>
        <begin position="327"/>
        <end position="348"/>
    </location>
</feature>
<dbReference type="SUPFAM" id="SSF103473">
    <property type="entry name" value="MFS general substrate transporter"/>
    <property type="match status" value="1"/>
</dbReference>
<keyword evidence="7 9" id="KW-0472">Membrane</keyword>
<keyword evidence="3" id="KW-1003">Cell membrane</keyword>
<dbReference type="PANTHER" id="PTHR23517:SF15">
    <property type="entry name" value="PROTON-DEPENDENT OLIGOPEPTIDE FAMILY TRANSPORT PROTEIN"/>
    <property type="match status" value="1"/>
</dbReference>
<feature type="transmembrane region" description="Helical" evidence="9">
    <location>
        <begin position="360"/>
        <end position="380"/>
    </location>
</feature>
<dbReference type="PANTHER" id="PTHR23517">
    <property type="entry name" value="RESISTANCE PROTEIN MDTM, PUTATIVE-RELATED-RELATED"/>
    <property type="match status" value="1"/>
</dbReference>
<keyword evidence="5" id="KW-0653">Protein transport</keyword>
<comment type="subcellular location">
    <subcellularLocation>
        <location evidence="1">Cell membrane</location>
        <topology evidence="1">Multi-pass membrane protein</topology>
    </subcellularLocation>
    <subcellularLocation>
        <location evidence="8">Membrane</location>
        <topology evidence="8">Multi-pass membrane protein</topology>
    </subcellularLocation>
</comment>
<keyword evidence="6 9" id="KW-1133">Transmembrane helix</keyword>
<keyword evidence="2 8" id="KW-0813">Transport</keyword>
<protein>
    <submittedName>
        <fullName evidence="10">Peptide MFS transporter</fullName>
    </submittedName>
</protein>
<evidence type="ECO:0000256" key="4">
    <source>
        <dbReference type="ARBA" id="ARBA00022692"/>
    </source>
</evidence>
<dbReference type="InterPro" id="IPR000109">
    <property type="entry name" value="POT_fam"/>
</dbReference>
<gene>
    <name evidence="10" type="ORF">GCM10009107_58500</name>
</gene>
<feature type="transmembrane region" description="Helical" evidence="9">
    <location>
        <begin position="171"/>
        <end position="192"/>
    </location>
</feature>
<feature type="transmembrane region" description="Helical" evidence="9">
    <location>
        <begin position="55"/>
        <end position="75"/>
    </location>
</feature>
<keyword evidence="5" id="KW-0571">Peptide transport</keyword>
<keyword evidence="11" id="KW-1185">Reference proteome</keyword>
<feature type="transmembrane region" description="Helical" evidence="9">
    <location>
        <begin position="213"/>
        <end position="231"/>
    </location>
</feature>
<evidence type="ECO:0000256" key="7">
    <source>
        <dbReference type="ARBA" id="ARBA00023136"/>
    </source>
</evidence>
<evidence type="ECO:0000256" key="5">
    <source>
        <dbReference type="ARBA" id="ARBA00022856"/>
    </source>
</evidence>
<feature type="transmembrane region" description="Helical" evidence="9">
    <location>
        <begin position="30"/>
        <end position="48"/>
    </location>
</feature>
<sequence>MNTTLPASAEPVRHPPGLKVIFLTEMWERYSYYGMRLLLVLYLTKALGYPRAEALSLYGLYTGLVYLTPLLGGYIADRWLGARLTSIIGSTVMMLGHFAMAFEPLLFIALGLLVVGNGLFKANTSSMVGLLYDGPDDPRRAGGYTIFYMAVNVGSLLAPLGAGTLGEVYGWHWGFASAGVGMALGLVAMLWLQPLLGRAGLREDQTGVTRQHLPLVLAFCVGSLLLVLAVMQVSRLLSGVPMGLQLVLGVAAVVLVLWFSGRRQRGAATARPALSSLERQRVLAIAVIVFFVIFFWLGYEQTGGTMTLFADEQTDRHLFGWEIPATWFQLVNPLTIILLAPAFAALWTRLDRSRYALPDPAKMALGMITLGLGFVVMAIAQQRAQAFGHVGPLWLVVVYVLHTLGELMLSPVGLSLTSRLAPRHLAGLLMGCWMAATGVANYLAGSLEGLLAGSGIPPFVFLYGSSIGAGLLLLCLTPWLNRLTRHTSGES</sequence>
<dbReference type="Pfam" id="PF00854">
    <property type="entry name" value="PTR2"/>
    <property type="match status" value="1"/>
</dbReference>
<name>A0ABP3VSV2_9BURK</name>
<dbReference type="Gene3D" id="1.20.1250.20">
    <property type="entry name" value="MFS general substrate transporter like domains"/>
    <property type="match status" value="1"/>
</dbReference>
<evidence type="ECO:0000256" key="6">
    <source>
        <dbReference type="ARBA" id="ARBA00022989"/>
    </source>
</evidence>
<dbReference type="Proteomes" id="UP001500279">
    <property type="component" value="Unassembled WGS sequence"/>
</dbReference>
<accession>A0ABP3VSV2</accession>
<dbReference type="NCBIfam" id="TIGR00924">
    <property type="entry name" value="yjdL_sub1_fam"/>
    <property type="match status" value="1"/>
</dbReference>
<reference evidence="11" key="1">
    <citation type="journal article" date="2019" name="Int. J. Syst. Evol. Microbiol.">
        <title>The Global Catalogue of Microorganisms (GCM) 10K type strain sequencing project: providing services to taxonomists for standard genome sequencing and annotation.</title>
        <authorList>
            <consortium name="The Broad Institute Genomics Platform"/>
            <consortium name="The Broad Institute Genome Sequencing Center for Infectious Disease"/>
            <person name="Wu L."/>
            <person name="Ma J."/>
        </authorList>
    </citation>
    <scope>NUCLEOTIDE SEQUENCE [LARGE SCALE GENOMIC DNA]</scope>
    <source>
        <strain evidence="11">JCM 15503</strain>
    </source>
</reference>
<feature type="transmembrane region" description="Helical" evidence="9">
    <location>
        <begin position="243"/>
        <end position="261"/>
    </location>
</feature>